<feature type="domain" description="Antirepressor protein C-terminal" evidence="1">
    <location>
        <begin position="247"/>
        <end position="347"/>
    </location>
</feature>
<dbReference type="Proteomes" id="UP000077926">
    <property type="component" value="Chromosome"/>
</dbReference>
<dbReference type="OrthoDB" id="9812611at2"/>
<proteinExistence type="predicted"/>
<dbReference type="Pfam" id="PF03374">
    <property type="entry name" value="ANT"/>
    <property type="match status" value="1"/>
</dbReference>
<name>A0A1B3XMM1_9BACI</name>
<dbReference type="STRING" id="264697.ABE28_008840"/>
<keyword evidence="4" id="KW-1185">Reference proteome</keyword>
<evidence type="ECO:0000313" key="4">
    <source>
        <dbReference type="Proteomes" id="UP000077926"/>
    </source>
</evidence>
<dbReference type="GO" id="GO:0003677">
    <property type="term" value="F:DNA binding"/>
    <property type="evidence" value="ECO:0007669"/>
    <property type="project" value="InterPro"/>
</dbReference>
<dbReference type="InterPro" id="IPR014054">
    <property type="entry name" value="Phage_regulatory_Rha"/>
</dbReference>
<dbReference type="NCBIfam" id="TIGR02681">
    <property type="entry name" value="phage_pRha"/>
    <property type="match status" value="1"/>
</dbReference>
<dbReference type="RefSeq" id="WP_064465836.1">
    <property type="nucleotide sequence ID" value="NZ_CP017080.1"/>
</dbReference>
<protein>
    <recommendedName>
        <fullName evidence="5">Antirepressor protein C-terminal domain-containing protein</fullName>
    </recommendedName>
</protein>
<accession>A0A1B3XMM1</accession>
<evidence type="ECO:0000313" key="3">
    <source>
        <dbReference type="EMBL" id="AOH54457.1"/>
    </source>
</evidence>
<evidence type="ECO:0008006" key="5">
    <source>
        <dbReference type="Google" id="ProtNLM"/>
    </source>
</evidence>
<organism evidence="3 4">
    <name type="scientific">Peribacillus muralis</name>
    <dbReference type="NCBI Taxonomy" id="264697"/>
    <lineage>
        <taxon>Bacteria</taxon>
        <taxon>Bacillati</taxon>
        <taxon>Bacillota</taxon>
        <taxon>Bacilli</taxon>
        <taxon>Bacillales</taxon>
        <taxon>Bacillaceae</taxon>
        <taxon>Peribacillus</taxon>
    </lineage>
</organism>
<dbReference type="Pfam" id="PF09669">
    <property type="entry name" value="Phage_pRha"/>
    <property type="match status" value="1"/>
</dbReference>
<dbReference type="InterPro" id="IPR005039">
    <property type="entry name" value="Ant_C"/>
</dbReference>
<dbReference type="Pfam" id="PF10543">
    <property type="entry name" value="ORF6N"/>
    <property type="match status" value="1"/>
</dbReference>
<dbReference type="KEGG" id="bmur:ABE28_008840"/>
<sequence>MNQLVFNENGQAVTDSLTIAEVFGKEHKNILRDIRDLEMKSTSDFFIKNFREDYYISYRNKKYPKFVLTEDGLTFLTLGYNKEKYIEIKENYIKTLKRSISENEIRTNIEKNVEHIKSAEDISIKEYKNQRVVTFKDVDEVHRRPYGTASRNFKQNKKHFIEGKHFYKITRDEIRPEFGFGINAPNGILITEFGYLKLVKSFTDDLSWEVQEKIVEVYFRENQKQLEQIVSLPTNFAEALRLAADLEEENERNRPKVEAHDKFISGENYQKVGQVAKVLNIGRNKLFVFLRENKILMSDNTPYQQYIDRGYFVVKEKPIEMGSQVINKPQTYVTAKGVDYISKLLDKKIA</sequence>
<evidence type="ECO:0000259" key="2">
    <source>
        <dbReference type="Pfam" id="PF10543"/>
    </source>
</evidence>
<feature type="domain" description="KilA-N DNA-binding" evidence="2">
    <location>
        <begin position="123"/>
        <end position="201"/>
    </location>
</feature>
<evidence type="ECO:0000259" key="1">
    <source>
        <dbReference type="Pfam" id="PF03374"/>
    </source>
</evidence>
<dbReference type="InterPro" id="IPR018873">
    <property type="entry name" value="KilA-N_DNA-bd_domain"/>
</dbReference>
<dbReference type="EMBL" id="CP017080">
    <property type="protein sequence ID" value="AOH54457.1"/>
    <property type="molecule type" value="Genomic_DNA"/>
</dbReference>
<dbReference type="AlphaFoldDB" id="A0A1B3XMM1"/>
<gene>
    <name evidence="3" type="ORF">ABE28_008840</name>
</gene>
<reference evidence="3 4" key="1">
    <citation type="submission" date="2016-08" db="EMBL/GenBank/DDBJ databases">
        <title>Complete genome sequence of Bacillus muralis G25-68, a strain with toxicity to nematodes.</title>
        <authorList>
            <person name="Zheng Z."/>
        </authorList>
    </citation>
    <scope>NUCLEOTIDE SEQUENCE [LARGE SCALE GENOMIC DNA]</scope>
    <source>
        <strain evidence="3 4">G25-68</strain>
    </source>
</reference>